<dbReference type="InterPro" id="IPR009061">
    <property type="entry name" value="DNA-bd_dom_put_sf"/>
</dbReference>
<dbReference type="PROSITE" id="PS50937">
    <property type="entry name" value="HTH_MERR_2"/>
    <property type="match status" value="1"/>
</dbReference>
<dbReference type="RefSeq" id="WP_042452802.1">
    <property type="nucleotide sequence ID" value="NZ_BBPN01000026.1"/>
</dbReference>
<organism evidence="3 4">
    <name type="scientific">Streptacidiphilus jiangxiensis</name>
    <dbReference type="NCBI Taxonomy" id="235985"/>
    <lineage>
        <taxon>Bacteria</taxon>
        <taxon>Bacillati</taxon>
        <taxon>Actinomycetota</taxon>
        <taxon>Actinomycetes</taxon>
        <taxon>Kitasatosporales</taxon>
        <taxon>Streptomycetaceae</taxon>
        <taxon>Streptacidiphilus</taxon>
    </lineage>
</organism>
<reference evidence="4" key="1">
    <citation type="submission" date="2016-10" db="EMBL/GenBank/DDBJ databases">
        <authorList>
            <person name="Varghese N."/>
        </authorList>
    </citation>
    <scope>NUCLEOTIDE SEQUENCE [LARGE SCALE GENOMIC DNA]</scope>
    <source>
        <strain evidence="4">DSM 45096 / BCRC 16803 / CGMCC 4.1857 / CIP 109030 / JCM 12277 / KCTC 19219 / NBRC 100920 / 33214</strain>
    </source>
</reference>
<dbReference type="Gene3D" id="1.10.1660.10">
    <property type="match status" value="1"/>
</dbReference>
<dbReference type="PANTHER" id="PTHR30204">
    <property type="entry name" value="REDOX-CYCLING DRUG-SENSING TRANSCRIPTIONAL ACTIVATOR SOXR"/>
    <property type="match status" value="1"/>
</dbReference>
<evidence type="ECO:0000313" key="3">
    <source>
        <dbReference type="EMBL" id="SEM52671.1"/>
    </source>
</evidence>
<evidence type="ECO:0000259" key="2">
    <source>
        <dbReference type="PROSITE" id="PS50937"/>
    </source>
</evidence>
<dbReference type="GO" id="GO:0003677">
    <property type="term" value="F:DNA binding"/>
    <property type="evidence" value="ECO:0007669"/>
    <property type="project" value="UniProtKB-KW"/>
</dbReference>
<gene>
    <name evidence="3" type="ORF">SAMN05414137_13242</name>
</gene>
<evidence type="ECO:0000313" key="4">
    <source>
        <dbReference type="Proteomes" id="UP000183015"/>
    </source>
</evidence>
<feature type="domain" description="HTH merR-type" evidence="2">
    <location>
        <begin position="1"/>
        <end position="70"/>
    </location>
</feature>
<dbReference type="SUPFAM" id="SSF46955">
    <property type="entry name" value="Putative DNA-binding domain"/>
    <property type="match status" value="1"/>
</dbReference>
<dbReference type="InterPro" id="IPR000551">
    <property type="entry name" value="MerR-type_HTH_dom"/>
</dbReference>
<dbReference type="SMART" id="SM00422">
    <property type="entry name" value="HTH_MERR"/>
    <property type="match status" value="1"/>
</dbReference>
<dbReference type="EMBL" id="FOAZ01000032">
    <property type="protein sequence ID" value="SEM52671.1"/>
    <property type="molecule type" value="Genomic_DNA"/>
</dbReference>
<sequence length="209" mass="22676">MRISELSRRSGVSVPTIKYYIREELLPAGRLTSPNQADYDEQHLRRLRLIRALIGVRGLSVDATRQVLGALAEQQASPHLVLGLALGVIPPAEGEGTAAEAPTEQDGAVDALVRELGWQVYEGSPARAELARTMAGLREFGVALDWTGLLPYARLAEQTARLDLDALEGAPDPLEMAERAVVLTTLLEPALMALRRLAQEDESARRHGG</sequence>
<keyword evidence="4" id="KW-1185">Reference proteome</keyword>
<dbReference type="Proteomes" id="UP000183015">
    <property type="component" value="Unassembled WGS sequence"/>
</dbReference>
<dbReference type="InterPro" id="IPR047057">
    <property type="entry name" value="MerR_fam"/>
</dbReference>
<dbReference type="OrthoDB" id="5242095at2"/>
<dbReference type="AlphaFoldDB" id="A0A1H7Z3B3"/>
<dbReference type="Pfam" id="PF13411">
    <property type="entry name" value="MerR_1"/>
    <property type="match status" value="1"/>
</dbReference>
<accession>A0A1H7Z3B3</accession>
<dbReference type="PANTHER" id="PTHR30204:SF98">
    <property type="entry name" value="HTH-TYPE TRANSCRIPTIONAL REGULATOR ADHR"/>
    <property type="match status" value="1"/>
</dbReference>
<dbReference type="STRING" id="235985.SAMN05414137_13242"/>
<evidence type="ECO:0000256" key="1">
    <source>
        <dbReference type="ARBA" id="ARBA00023125"/>
    </source>
</evidence>
<keyword evidence="1" id="KW-0238">DNA-binding</keyword>
<dbReference type="eggNOG" id="COG0789">
    <property type="taxonomic scope" value="Bacteria"/>
</dbReference>
<dbReference type="GO" id="GO:0003700">
    <property type="term" value="F:DNA-binding transcription factor activity"/>
    <property type="evidence" value="ECO:0007669"/>
    <property type="project" value="InterPro"/>
</dbReference>
<proteinExistence type="predicted"/>
<protein>
    <submittedName>
        <fullName evidence="3">MerR HTH family regulatory protein</fullName>
    </submittedName>
</protein>
<name>A0A1H7Z3B3_STRJI</name>
<dbReference type="PRINTS" id="PR00040">
    <property type="entry name" value="HTHMERR"/>
</dbReference>